<gene>
    <name evidence="1" type="ORF">DPMN_063843</name>
</gene>
<proteinExistence type="predicted"/>
<sequence length="104" mass="11016">MNSEPPLQVMEARALQMTFWVGVGSMVVVLAGPEEVVASVAWPESGHCVLLQVPNSYALPSQSLPCLTPSGKSHSLVLICVPQLHVTSQVVHGNHACHAPSPEI</sequence>
<evidence type="ECO:0000313" key="1">
    <source>
        <dbReference type="EMBL" id="KAH3720932.1"/>
    </source>
</evidence>
<comment type="caution">
    <text evidence="1">The sequence shown here is derived from an EMBL/GenBank/DDBJ whole genome shotgun (WGS) entry which is preliminary data.</text>
</comment>
<keyword evidence="2" id="KW-1185">Reference proteome</keyword>
<protein>
    <submittedName>
        <fullName evidence="1">Uncharacterized protein</fullName>
    </submittedName>
</protein>
<name>A0A9D4HJJ4_DREPO</name>
<dbReference type="AlphaFoldDB" id="A0A9D4HJJ4"/>
<accession>A0A9D4HJJ4</accession>
<dbReference type="EMBL" id="JAIWYP010000013">
    <property type="protein sequence ID" value="KAH3720932.1"/>
    <property type="molecule type" value="Genomic_DNA"/>
</dbReference>
<evidence type="ECO:0000313" key="2">
    <source>
        <dbReference type="Proteomes" id="UP000828390"/>
    </source>
</evidence>
<dbReference type="Proteomes" id="UP000828390">
    <property type="component" value="Unassembled WGS sequence"/>
</dbReference>
<reference evidence="1" key="2">
    <citation type="submission" date="2020-11" db="EMBL/GenBank/DDBJ databases">
        <authorList>
            <person name="McCartney M.A."/>
            <person name="Auch B."/>
            <person name="Kono T."/>
            <person name="Mallez S."/>
            <person name="Becker A."/>
            <person name="Gohl D.M."/>
            <person name="Silverstein K.A.T."/>
            <person name="Koren S."/>
            <person name="Bechman K.B."/>
            <person name="Herman A."/>
            <person name="Abrahante J.E."/>
            <person name="Garbe J."/>
        </authorList>
    </citation>
    <scope>NUCLEOTIDE SEQUENCE</scope>
    <source>
        <strain evidence="1">Duluth1</strain>
        <tissue evidence="1">Whole animal</tissue>
    </source>
</reference>
<organism evidence="1 2">
    <name type="scientific">Dreissena polymorpha</name>
    <name type="common">Zebra mussel</name>
    <name type="synonym">Mytilus polymorpha</name>
    <dbReference type="NCBI Taxonomy" id="45954"/>
    <lineage>
        <taxon>Eukaryota</taxon>
        <taxon>Metazoa</taxon>
        <taxon>Spiralia</taxon>
        <taxon>Lophotrochozoa</taxon>
        <taxon>Mollusca</taxon>
        <taxon>Bivalvia</taxon>
        <taxon>Autobranchia</taxon>
        <taxon>Heteroconchia</taxon>
        <taxon>Euheterodonta</taxon>
        <taxon>Imparidentia</taxon>
        <taxon>Neoheterodontei</taxon>
        <taxon>Myida</taxon>
        <taxon>Dreissenoidea</taxon>
        <taxon>Dreissenidae</taxon>
        <taxon>Dreissena</taxon>
    </lineage>
</organism>
<reference evidence="1" key="1">
    <citation type="journal article" date="2019" name="bioRxiv">
        <title>The Genome of the Zebra Mussel, Dreissena polymorpha: A Resource for Invasive Species Research.</title>
        <authorList>
            <person name="McCartney M.A."/>
            <person name="Auch B."/>
            <person name="Kono T."/>
            <person name="Mallez S."/>
            <person name="Zhang Y."/>
            <person name="Obille A."/>
            <person name="Becker A."/>
            <person name="Abrahante J.E."/>
            <person name="Garbe J."/>
            <person name="Badalamenti J.P."/>
            <person name="Herman A."/>
            <person name="Mangelson H."/>
            <person name="Liachko I."/>
            <person name="Sullivan S."/>
            <person name="Sone E.D."/>
            <person name="Koren S."/>
            <person name="Silverstein K.A.T."/>
            <person name="Beckman K.B."/>
            <person name="Gohl D.M."/>
        </authorList>
    </citation>
    <scope>NUCLEOTIDE SEQUENCE</scope>
    <source>
        <strain evidence="1">Duluth1</strain>
        <tissue evidence="1">Whole animal</tissue>
    </source>
</reference>